<dbReference type="Proteomes" id="UP001500975">
    <property type="component" value="Unassembled WGS sequence"/>
</dbReference>
<gene>
    <name evidence="1" type="ORF">GCM10023165_38180</name>
</gene>
<protein>
    <submittedName>
        <fullName evidence="1">Uncharacterized protein</fullName>
    </submittedName>
</protein>
<comment type="caution">
    <text evidence="1">The sequence shown here is derived from an EMBL/GenBank/DDBJ whole genome shotgun (WGS) entry which is preliminary data.</text>
</comment>
<sequence length="511" mass="57078">MDFVSSLLKGAPAATQHTIVARPLPPGSGGSKLDILTRFKTSHHGRSEKFNKLIQAYVWEDGVSDLNALVHECMNHGQDDALRFILERETIKGLCIQGRAGQEWKSEWQTLCNAIPDNFSLESLTLEEVRGLDSDSGALLFNMLLKMPALVELTLRGVEVKGFFDLFTLNPRLPALKSLNVHVKANERLWPLLFEILQASRIECLSIKGELDWSSAHGLDNLWDALGQQEKLHSLRFQVTSYEAVSQPHDVSPWVAGCAQFLCGRQSLVELDMSHCILGITNGNVLLKAMSNQPLRRLRLNNCHLFCTEFNTVQLQISPLWSMRLEELDMGKNLLKDATMTPLLMGFKGHQHLRRLNLNGNIIGSSTVKALADLFAANKELVSVLFQTHSHYGYEDSDLEPLAHVLEAENTSLLFLDVMPSGYPASAPWSLALELLVKRNRDAFARDRALQGLHWLVKNSSPPLPDDVVRLIGSHYVEDLAVKDAQALFLVHPDTSALSIPDSYLREGWQG</sequence>
<evidence type="ECO:0000313" key="2">
    <source>
        <dbReference type="Proteomes" id="UP001500975"/>
    </source>
</evidence>
<dbReference type="SMART" id="SM00368">
    <property type="entry name" value="LRR_RI"/>
    <property type="match status" value="2"/>
</dbReference>
<organism evidence="1 2">
    <name type="scientific">Variovorax defluvii</name>
    <dbReference type="NCBI Taxonomy" id="913761"/>
    <lineage>
        <taxon>Bacteria</taxon>
        <taxon>Pseudomonadati</taxon>
        <taxon>Pseudomonadota</taxon>
        <taxon>Betaproteobacteria</taxon>
        <taxon>Burkholderiales</taxon>
        <taxon>Comamonadaceae</taxon>
        <taxon>Variovorax</taxon>
    </lineage>
</organism>
<reference evidence="2" key="1">
    <citation type="journal article" date="2019" name="Int. J. Syst. Evol. Microbiol.">
        <title>The Global Catalogue of Microorganisms (GCM) 10K type strain sequencing project: providing services to taxonomists for standard genome sequencing and annotation.</title>
        <authorList>
            <consortium name="The Broad Institute Genomics Platform"/>
            <consortium name="The Broad Institute Genome Sequencing Center for Infectious Disease"/>
            <person name="Wu L."/>
            <person name="Ma J."/>
        </authorList>
    </citation>
    <scope>NUCLEOTIDE SEQUENCE [LARGE SCALE GENOMIC DNA]</scope>
    <source>
        <strain evidence="2">JCM 17804</strain>
    </source>
</reference>
<accession>A0ABP8I415</accession>
<proteinExistence type="predicted"/>
<evidence type="ECO:0000313" key="1">
    <source>
        <dbReference type="EMBL" id="GAA4350645.1"/>
    </source>
</evidence>
<dbReference type="EMBL" id="BAABGJ010000071">
    <property type="protein sequence ID" value="GAA4350645.1"/>
    <property type="molecule type" value="Genomic_DNA"/>
</dbReference>
<keyword evidence="2" id="KW-1185">Reference proteome</keyword>
<dbReference type="InterPro" id="IPR032675">
    <property type="entry name" value="LRR_dom_sf"/>
</dbReference>
<dbReference type="Gene3D" id="3.80.10.10">
    <property type="entry name" value="Ribonuclease Inhibitor"/>
    <property type="match status" value="1"/>
</dbReference>
<dbReference type="SUPFAM" id="SSF52047">
    <property type="entry name" value="RNI-like"/>
    <property type="match status" value="1"/>
</dbReference>
<dbReference type="RefSeq" id="WP_345539879.1">
    <property type="nucleotide sequence ID" value="NZ_BAABGJ010000071.1"/>
</dbReference>
<name>A0ABP8I415_9BURK</name>